<evidence type="ECO:0000259" key="2">
    <source>
        <dbReference type="PROSITE" id="PS50181"/>
    </source>
</evidence>
<feature type="region of interest" description="Disordered" evidence="1">
    <location>
        <begin position="1"/>
        <end position="23"/>
    </location>
</feature>
<dbReference type="InterPro" id="IPR050796">
    <property type="entry name" value="SCF_F-box_component"/>
</dbReference>
<protein>
    <recommendedName>
        <fullName evidence="2">F-box domain-containing protein</fullName>
    </recommendedName>
</protein>
<dbReference type="SMART" id="SM00256">
    <property type="entry name" value="FBOX"/>
    <property type="match status" value="1"/>
</dbReference>
<dbReference type="PANTHER" id="PTHR31672:SF13">
    <property type="entry name" value="F-BOX PROTEIN CPR30-LIKE"/>
    <property type="match status" value="1"/>
</dbReference>
<dbReference type="InterPro" id="IPR006527">
    <property type="entry name" value="F-box-assoc_dom_typ1"/>
</dbReference>
<dbReference type="AlphaFoldDB" id="A0AAV6LJK1"/>
<feature type="compositionally biased region" description="Polar residues" evidence="1">
    <location>
        <begin position="1"/>
        <end position="15"/>
    </location>
</feature>
<dbReference type="PROSITE" id="PS50181">
    <property type="entry name" value="FBOX"/>
    <property type="match status" value="1"/>
</dbReference>
<dbReference type="SUPFAM" id="SSF81383">
    <property type="entry name" value="F-box domain"/>
    <property type="match status" value="1"/>
</dbReference>
<gene>
    <name evidence="3" type="ORF">RHGRI_001260</name>
</gene>
<comment type="caution">
    <text evidence="3">The sequence shown here is derived from an EMBL/GenBank/DDBJ whole genome shotgun (WGS) entry which is preliminary data.</text>
</comment>
<evidence type="ECO:0000256" key="1">
    <source>
        <dbReference type="SAM" id="MobiDB-lite"/>
    </source>
</evidence>
<name>A0AAV6LJK1_9ERIC</name>
<sequence>MAAESSHSTTHLSPKQTRKKQLSPAIDDRSLKLPDLPLELILEILLRLPVNSLIRFKSVCKSWLTMISSPQFVKKHLGFVTMGDTINPWRIIVQTPYQDFKSYSLHSLFHEPYGFEVELEYPFKTAQYGSIVGSCNGLVCIYFWELVDTFYIWNPSTRETHALSAFGKEFVVGTSFGFGYDSPNDDYKVVRVAFVEGRHEVEVYSLRRDSWRRIGDFPSQLITNYFVEAGKLVNGSIHWAATNPSSHSWIITTLDLSEETYREVPQPNYESEVHDLSVIALRGHLCIVCEDAYCSVDLWSMNEYGIKESWTKLYSMPYWPGHGPFQYPEPLWCLKDGVFLVNCDGVFGIYDSIEHTFKYPLSHVTHILDQADIYVESLVSPNAFMKVPTGLNQ</sequence>
<reference evidence="3" key="1">
    <citation type="submission" date="2020-08" db="EMBL/GenBank/DDBJ databases">
        <title>Plant Genome Project.</title>
        <authorList>
            <person name="Zhang R.-G."/>
        </authorList>
    </citation>
    <scope>NUCLEOTIDE SEQUENCE</scope>
    <source>
        <strain evidence="3">WSP0</strain>
        <tissue evidence="3">Leaf</tissue>
    </source>
</reference>
<accession>A0AAV6LJK1</accession>
<feature type="domain" description="F-box" evidence="2">
    <location>
        <begin position="30"/>
        <end position="76"/>
    </location>
</feature>
<dbReference type="InterPro" id="IPR011043">
    <property type="entry name" value="Gal_Oxase/kelch_b-propeller"/>
</dbReference>
<keyword evidence="4" id="KW-1185">Reference proteome</keyword>
<dbReference type="SUPFAM" id="SSF50965">
    <property type="entry name" value="Galactose oxidase, central domain"/>
    <property type="match status" value="1"/>
</dbReference>
<proteinExistence type="predicted"/>
<dbReference type="InterPro" id="IPR017451">
    <property type="entry name" value="F-box-assoc_interact_dom"/>
</dbReference>
<dbReference type="InterPro" id="IPR001810">
    <property type="entry name" value="F-box_dom"/>
</dbReference>
<dbReference type="NCBIfam" id="TIGR01640">
    <property type="entry name" value="F_box_assoc_1"/>
    <property type="match status" value="1"/>
</dbReference>
<dbReference type="InterPro" id="IPR036047">
    <property type="entry name" value="F-box-like_dom_sf"/>
</dbReference>
<organism evidence="3 4">
    <name type="scientific">Rhododendron griersonianum</name>
    <dbReference type="NCBI Taxonomy" id="479676"/>
    <lineage>
        <taxon>Eukaryota</taxon>
        <taxon>Viridiplantae</taxon>
        <taxon>Streptophyta</taxon>
        <taxon>Embryophyta</taxon>
        <taxon>Tracheophyta</taxon>
        <taxon>Spermatophyta</taxon>
        <taxon>Magnoliopsida</taxon>
        <taxon>eudicotyledons</taxon>
        <taxon>Gunneridae</taxon>
        <taxon>Pentapetalae</taxon>
        <taxon>asterids</taxon>
        <taxon>Ericales</taxon>
        <taxon>Ericaceae</taxon>
        <taxon>Ericoideae</taxon>
        <taxon>Rhodoreae</taxon>
        <taxon>Rhododendron</taxon>
    </lineage>
</organism>
<dbReference type="Gene3D" id="1.20.1280.50">
    <property type="match status" value="1"/>
</dbReference>
<dbReference type="EMBL" id="JACTNZ010000001">
    <property type="protein sequence ID" value="KAG5565303.1"/>
    <property type="molecule type" value="Genomic_DNA"/>
</dbReference>
<dbReference type="Pfam" id="PF07734">
    <property type="entry name" value="FBA_1"/>
    <property type="match status" value="1"/>
</dbReference>
<dbReference type="Proteomes" id="UP000823749">
    <property type="component" value="Chromosome 1"/>
</dbReference>
<evidence type="ECO:0000313" key="3">
    <source>
        <dbReference type="EMBL" id="KAG5565303.1"/>
    </source>
</evidence>
<dbReference type="Pfam" id="PF00646">
    <property type="entry name" value="F-box"/>
    <property type="match status" value="1"/>
</dbReference>
<evidence type="ECO:0000313" key="4">
    <source>
        <dbReference type="Proteomes" id="UP000823749"/>
    </source>
</evidence>
<dbReference type="PANTHER" id="PTHR31672">
    <property type="entry name" value="BNACNNG10540D PROTEIN"/>
    <property type="match status" value="1"/>
</dbReference>